<evidence type="ECO:0000256" key="1">
    <source>
        <dbReference type="ARBA" id="ARBA00022574"/>
    </source>
</evidence>
<feature type="repeat" description="WD" evidence="4">
    <location>
        <begin position="92"/>
        <end position="124"/>
    </location>
</feature>
<reference evidence="5" key="1">
    <citation type="journal article" date="2023" name="G3 (Bethesda)">
        <title>Whole genome assembly and annotation of the endangered Caribbean coral Acropora cervicornis.</title>
        <authorList>
            <person name="Selwyn J.D."/>
            <person name="Vollmer S.V."/>
        </authorList>
    </citation>
    <scope>NUCLEOTIDE SEQUENCE</scope>
    <source>
        <strain evidence="5">K2</strain>
    </source>
</reference>
<gene>
    <name evidence="5" type="ORF">P5673_009016</name>
</gene>
<evidence type="ECO:0000313" key="6">
    <source>
        <dbReference type="Proteomes" id="UP001249851"/>
    </source>
</evidence>
<comment type="function">
    <text evidence="3">Essential component of the cytosolic iron-sulfur (Fe/S) protein assembly machinery. Required for the maturation of extramitochondrial Fe/S proteins.</text>
</comment>
<protein>
    <recommendedName>
        <fullName evidence="3">Probable cytosolic iron-sulfur protein assembly protein CIAO1 homolog</fullName>
    </recommendedName>
</protein>
<reference evidence="5" key="2">
    <citation type="journal article" date="2023" name="Science">
        <title>Genomic signatures of disease resistance in endangered staghorn corals.</title>
        <authorList>
            <person name="Vollmer S.V."/>
            <person name="Selwyn J.D."/>
            <person name="Despard B.A."/>
            <person name="Roesel C.L."/>
        </authorList>
    </citation>
    <scope>NUCLEOTIDE SEQUENCE</scope>
    <source>
        <strain evidence="5">K2</strain>
    </source>
</reference>
<proteinExistence type="inferred from homology"/>
<dbReference type="SUPFAM" id="SSF50978">
    <property type="entry name" value="WD40 repeat-like"/>
    <property type="match status" value="1"/>
</dbReference>
<keyword evidence="2" id="KW-0677">Repeat</keyword>
<dbReference type="PRINTS" id="PR00320">
    <property type="entry name" value="GPROTEINBRPT"/>
</dbReference>
<keyword evidence="6" id="KW-1185">Reference proteome</keyword>
<dbReference type="PROSITE" id="PS50294">
    <property type="entry name" value="WD_REPEATS_REGION"/>
    <property type="match status" value="4"/>
</dbReference>
<dbReference type="InterPro" id="IPR019775">
    <property type="entry name" value="WD40_repeat_CS"/>
</dbReference>
<dbReference type="InterPro" id="IPR015943">
    <property type="entry name" value="WD40/YVTN_repeat-like_dom_sf"/>
</dbReference>
<dbReference type="PANTHER" id="PTHR19920">
    <property type="entry name" value="WD40 PROTEIN CIAO1"/>
    <property type="match status" value="1"/>
</dbReference>
<dbReference type="InterPro" id="IPR001680">
    <property type="entry name" value="WD40_rpt"/>
</dbReference>
<comment type="similarity">
    <text evidence="3">Belongs to the WD repeat CIA1 family.</text>
</comment>
<feature type="repeat" description="WD" evidence="4">
    <location>
        <begin position="47"/>
        <end position="88"/>
    </location>
</feature>
<sequence length="335" mass="37178">MSGCLALLQTLKVDWSPSGTCLASASFDATVCIWDNNSEEFESNATLEGHENEVKSVAWSPSGSLIATCGRDKSVWIWEVQEDNEYECASVLHSHSQDVKRVTWHPNKEILASCSYDDTIKFYKEDDDDWSCFDTLEGHEATVWAISFDSTGDKLVSCSDDKTLRIWQCYEPGNEEGVVTHGSDPKWKTVCVLSGYHNRTVYDVHWSSVTDTIATAAGDDCIRIFQQESALANDLSKAIGSVIMLSWDAYVTITSTSFYSLQIAVQPKTSARPCTSLDTDPSVGDRNKPSFQQVAIQTKAHTQDVNGVKWHPKEPGLLASCSDDATIKIWKFTQD</sequence>
<dbReference type="InterPro" id="IPR020472">
    <property type="entry name" value="WD40_PAC1"/>
</dbReference>
<dbReference type="AlphaFoldDB" id="A0AAD9QU88"/>
<dbReference type="HAMAP" id="MF_03037">
    <property type="entry name" value="ciao1"/>
    <property type="match status" value="1"/>
</dbReference>
<evidence type="ECO:0000256" key="4">
    <source>
        <dbReference type="PROSITE-ProRule" id="PRU00221"/>
    </source>
</evidence>
<dbReference type="Gene3D" id="2.130.10.10">
    <property type="entry name" value="YVTN repeat-like/Quinoprotein amine dehydrogenase"/>
    <property type="match status" value="2"/>
</dbReference>
<dbReference type="SMART" id="SM00320">
    <property type="entry name" value="WD40"/>
    <property type="match status" value="6"/>
</dbReference>
<dbReference type="InterPro" id="IPR036322">
    <property type="entry name" value="WD40_repeat_dom_sf"/>
</dbReference>
<dbReference type="PROSITE" id="PS00678">
    <property type="entry name" value="WD_REPEATS_1"/>
    <property type="match status" value="1"/>
</dbReference>
<dbReference type="GO" id="GO:0097361">
    <property type="term" value="C:cytosolic [4Fe-4S] assembly targeting complex"/>
    <property type="evidence" value="ECO:0007669"/>
    <property type="project" value="InterPro"/>
</dbReference>
<accession>A0AAD9QU88</accession>
<evidence type="ECO:0000313" key="5">
    <source>
        <dbReference type="EMBL" id="KAK2567205.1"/>
    </source>
</evidence>
<dbReference type="PANTHER" id="PTHR19920:SF0">
    <property type="entry name" value="CYTOSOLIC IRON-SULFUR PROTEIN ASSEMBLY PROTEIN CIAO1-RELATED"/>
    <property type="match status" value="1"/>
</dbReference>
<feature type="repeat" description="WD" evidence="4">
    <location>
        <begin position="298"/>
        <end position="335"/>
    </location>
</feature>
<dbReference type="Pfam" id="PF00400">
    <property type="entry name" value="WD40"/>
    <property type="match status" value="6"/>
</dbReference>
<dbReference type="InterPro" id="IPR028608">
    <property type="entry name" value="CIAO1/Cia1"/>
</dbReference>
<dbReference type="GO" id="GO:0016226">
    <property type="term" value="P:iron-sulfur cluster assembly"/>
    <property type="evidence" value="ECO:0007669"/>
    <property type="project" value="UniProtKB-UniRule"/>
</dbReference>
<dbReference type="Proteomes" id="UP001249851">
    <property type="component" value="Unassembled WGS sequence"/>
</dbReference>
<organism evidence="5 6">
    <name type="scientific">Acropora cervicornis</name>
    <name type="common">Staghorn coral</name>
    <dbReference type="NCBI Taxonomy" id="6130"/>
    <lineage>
        <taxon>Eukaryota</taxon>
        <taxon>Metazoa</taxon>
        <taxon>Cnidaria</taxon>
        <taxon>Anthozoa</taxon>
        <taxon>Hexacorallia</taxon>
        <taxon>Scleractinia</taxon>
        <taxon>Astrocoeniina</taxon>
        <taxon>Acroporidae</taxon>
        <taxon>Acropora</taxon>
    </lineage>
</organism>
<name>A0AAD9QU88_ACRCE</name>
<dbReference type="EMBL" id="JARQWQ010000015">
    <property type="protein sequence ID" value="KAK2567205.1"/>
    <property type="molecule type" value="Genomic_DNA"/>
</dbReference>
<evidence type="ECO:0000256" key="3">
    <source>
        <dbReference type="HAMAP-Rule" id="MF_03037"/>
    </source>
</evidence>
<dbReference type="PROSITE" id="PS50082">
    <property type="entry name" value="WD_REPEATS_2"/>
    <property type="match status" value="5"/>
</dbReference>
<dbReference type="CDD" id="cd00200">
    <property type="entry name" value="WD40"/>
    <property type="match status" value="1"/>
</dbReference>
<keyword evidence="1 4" id="KW-0853">WD repeat</keyword>
<feature type="repeat" description="WD" evidence="4">
    <location>
        <begin position="13"/>
        <end position="44"/>
    </location>
</feature>
<feature type="repeat" description="WD" evidence="4">
    <location>
        <begin position="136"/>
        <end position="168"/>
    </location>
</feature>
<evidence type="ECO:0000256" key="2">
    <source>
        <dbReference type="ARBA" id="ARBA00022737"/>
    </source>
</evidence>
<comment type="caution">
    <text evidence="5">The sequence shown here is derived from an EMBL/GenBank/DDBJ whole genome shotgun (WGS) entry which is preliminary data.</text>
</comment>